<organism evidence="1 2">
    <name type="scientific">Araneus ventricosus</name>
    <name type="common">Orbweaver spider</name>
    <name type="synonym">Epeira ventricosa</name>
    <dbReference type="NCBI Taxonomy" id="182803"/>
    <lineage>
        <taxon>Eukaryota</taxon>
        <taxon>Metazoa</taxon>
        <taxon>Ecdysozoa</taxon>
        <taxon>Arthropoda</taxon>
        <taxon>Chelicerata</taxon>
        <taxon>Arachnida</taxon>
        <taxon>Araneae</taxon>
        <taxon>Araneomorphae</taxon>
        <taxon>Entelegynae</taxon>
        <taxon>Araneoidea</taxon>
        <taxon>Araneidae</taxon>
        <taxon>Araneus</taxon>
    </lineage>
</organism>
<keyword evidence="2" id="KW-1185">Reference proteome</keyword>
<proteinExistence type="predicted"/>
<dbReference type="AlphaFoldDB" id="A0A4Y2AK37"/>
<gene>
    <name evidence="1" type="ORF">AVEN_92529_1</name>
</gene>
<reference evidence="1 2" key="1">
    <citation type="journal article" date="2019" name="Sci. Rep.">
        <title>Orb-weaving spider Araneus ventricosus genome elucidates the spidroin gene catalogue.</title>
        <authorList>
            <person name="Kono N."/>
            <person name="Nakamura H."/>
            <person name="Ohtoshi R."/>
            <person name="Moran D.A.P."/>
            <person name="Shinohara A."/>
            <person name="Yoshida Y."/>
            <person name="Fujiwara M."/>
            <person name="Mori M."/>
            <person name="Tomita M."/>
            <person name="Arakawa K."/>
        </authorList>
    </citation>
    <scope>NUCLEOTIDE SEQUENCE [LARGE SCALE GENOMIC DNA]</scope>
</reference>
<sequence>MPNPHNYTGALLYLRDVAVFERYRNRTLVEDNEEQSADLPGIQGEKQQQRKRWLLSFLCIGSSTDNLDEPEAEAVGVDDFKTEKANS</sequence>
<dbReference type="Proteomes" id="UP000499080">
    <property type="component" value="Unassembled WGS sequence"/>
</dbReference>
<evidence type="ECO:0000313" key="1">
    <source>
        <dbReference type="EMBL" id="GBL79324.1"/>
    </source>
</evidence>
<evidence type="ECO:0000313" key="2">
    <source>
        <dbReference type="Proteomes" id="UP000499080"/>
    </source>
</evidence>
<accession>A0A4Y2AK37</accession>
<protein>
    <submittedName>
        <fullName evidence="1">Uncharacterized protein</fullName>
    </submittedName>
</protein>
<name>A0A4Y2AK37_ARAVE</name>
<comment type="caution">
    <text evidence="1">The sequence shown here is derived from an EMBL/GenBank/DDBJ whole genome shotgun (WGS) entry which is preliminary data.</text>
</comment>
<dbReference type="OrthoDB" id="10433854at2759"/>
<dbReference type="EMBL" id="BGPR01000018">
    <property type="protein sequence ID" value="GBL79324.1"/>
    <property type="molecule type" value="Genomic_DNA"/>
</dbReference>